<dbReference type="SUPFAM" id="SSF56059">
    <property type="entry name" value="Glutathione synthetase ATP-binding domain-like"/>
    <property type="match status" value="1"/>
</dbReference>
<dbReference type="Pfam" id="PF21068">
    <property type="entry name" value="ATPgraspMvdD"/>
    <property type="match status" value="1"/>
</dbReference>
<dbReference type="Gene3D" id="3.30.470.20">
    <property type="entry name" value="ATP-grasp fold, B domain"/>
    <property type="match status" value="1"/>
</dbReference>
<sequence>MIVIFSSAEDVHSLAVQSEIRKRGGDAVIVDLRGYRANLDIEHVIGAGSRGVSVCLSQHGVDPVDVTGVWWRRVSRPEPVDDLDEATNAFMQKEIDTTLKGWLLSMTNIINPVDRAAQANNKLLQLHIAQESGFCIPQTLVTTRKDSILRFRDRLGAIVCKPMNGHAQAFIETRLVRPDEDIDDQALSNCPTMFQEAILGGDDLRVTVVDDAIFAARVLRPEGFTHIDWRPELNATFASVTLPPPVEDCIRRYMASMGIRYGAFDLRTDSAGRHVFLECNEAGQFLFVEIHGGIPISTAVASALVDGPA</sequence>
<feature type="domain" description="MvdD-like pre-ATP grasp" evidence="1">
    <location>
        <begin position="2"/>
        <end position="114"/>
    </location>
</feature>
<name>A0ABW3TH20_9RHOB</name>
<proteinExistence type="predicted"/>
<evidence type="ECO:0000259" key="1">
    <source>
        <dbReference type="Pfam" id="PF21068"/>
    </source>
</evidence>
<gene>
    <name evidence="2" type="ORF">ACFQ3C_17485</name>
</gene>
<dbReference type="Proteomes" id="UP001597151">
    <property type="component" value="Unassembled WGS sequence"/>
</dbReference>
<accession>A0ABW3TH20</accession>
<dbReference type="EMBL" id="JBHTKR010000007">
    <property type="protein sequence ID" value="MFD1196469.1"/>
    <property type="molecule type" value="Genomic_DNA"/>
</dbReference>
<evidence type="ECO:0000313" key="3">
    <source>
        <dbReference type="Proteomes" id="UP001597151"/>
    </source>
</evidence>
<evidence type="ECO:0000313" key="2">
    <source>
        <dbReference type="EMBL" id="MFD1196469.1"/>
    </source>
</evidence>
<dbReference type="PANTHER" id="PTHR21621:SF0">
    <property type="entry name" value="BETA-CITRYLGLUTAMATE SYNTHASE B-RELATED"/>
    <property type="match status" value="1"/>
</dbReference>
<dbReference type="InterPro" id="IPR048936">
    <property type="entry name" value="MvdD-like_ATPgrasp"/>
</dbReference>
<dbReference type="PANTHER" id="PTHR21621">
    <property type="entry name" value="RIBOSOMAL PROTEIN S6 MODIFICATION PROTEIN"/>
    <property type="match status" value="1"/>
</dbReference>
<reference evidence="3" key="1">
    <citation type="journal article" date="2019" name="Int. J. Syst. Evol. Microbiol.">
        <title>The Global Catalogue of Microorganisms (GCM) 10K type strain sequencing project: providing services to taxonomists for standard genome sequencing and annotation.</title>
        <authorList>
            <consortium name="The Broad Institute Genomics Platform"/>
            <consortium name="The Broad Institute Genome Sequencing Center for Infectious Disease"/>
            <person name="Wu L."/>
            <person name="Ma J."/>
        </authorList>
    </citation>
    <scope>NUCLEOTIDE SEQUENCE [LARGE SCALE GENOMIC DNA]</scope>
    <source>
        <strain evidence="3">CCUG 55328</strain>
    </source>
</reference>
<comment type="caution">
    <text evidence="2">The sequence shown here is derived from an EMBL/GenBank/DDBJ whole genome shotgun (WGS) entry which is preliminary data.</text>
</comment>
<protein>
    <submittedName>
        <fullName evidence="2">MvdC/MvdD family ATP grasp protein</fullName>
    </submittedName>
</protein>
<keyword evidence="3" id="KW-1185">Reference proteome</keyword>
<dbReference type="RefSeq" id="WP_380794584.1">
    <property type="nucleotide sequence ID" value="NZ_JBHTKR010000007.1"/>
</dbReference>
<organism evidence="2 3">
    <name type="scientific">Seohaeicola saemankumensis</name>
    <dbReference type="NCBI Taxonomy" id="481181"/>
    <lineage>
        <taxon>Bacteria</taxon>
        <taxon>Pseudomonadati</taxon>
        <taxon>Pseudomonadota</taxon>
        <taxon>Alphaproteobacteria</taxon>
        <taxon>Rhodobacterales</taxon>
        <taxon>Roseobacteraceae</taxon>
        <taxon>Seohaeicola</taxon>
    </lineage>
</organism>